<organism evidence="2">
    <name type="scientific">Psilocybe cubensis</name>
    <name type="common">Psychedelic mushroom</name>
    <name type="synonym">Stropharia cubensis</name>
    <dbReference type="NCBI Taxonomy" id="181762"/>
    <lineage>
        <taxon>Eukaryota</taxon>
        <taxon>Fungi</taxon>
        <taxon>Dikarya</taxon>
        <taxon>Basidiomycota</taxon>
        <taxon>Agaricomycotina</taxon>
        <taxon>Agaricomycetes</taxon>
        <taxon>Agaricomycetidae</taxon>
        <taxon>Agaricales</taxon>
        <taxon>Agaricineae</taxon>
        <taxon>Strophariaceae</taxon>
        <taxon>Psilocybe</taxon>
    </lineage>
</organism>
<comment type="caution">
    <text evidence="2">The sequence shown here is derived from an EMBL/GenBank/DDBJ whole genome shotgun (WGS) entry which is preliminary data.</text>
</comment>
<evidence type="ECO:0000313" key="2">
    <source>
        <dbReference type="EMBL" id="KAG5171799.1"/>
    </source>
</evidence>
<feature type="compositionally biased region" description="Polar residues" evidence="1">
    <location>
        <begin position="51"/>
        <end position="61"/>
    </location>
</feature>
<name>A0A8H8CP68_PSICU</name>
<feature type="region of interest" description="Disordered" evidence="1">
    <location>
        <begin position="29"/>
        <end position="79"/>
    </location>
</feature>
<proteinExistence type="predicted"/>
<reference evidence="2" key="1">
    <citation type="submission" date="2021-02" db="EMBL/GenBank/DDBJ databases">
        <title>Psilocybe cubensis genome.</title>
        <authorList>
            <person name="Mckernan K.J."/>
            <person name="Crawford S."/>
            <person name="Trippe A."/>
            <person name="Kane L.T."/>
            <person name="Mclaughlin S."/>
        </authorList>
    </citation>
    <scope>NUCLEOTIDE SEQUENCE [LARGE SCALE GENOMIC DNA]</scope>
    <source>
        <strain evidence="2">MGC-MH-2018</strain>
    </source>
</reference>
<evidence type="ECO:0000256" key="1">
    <source>
        <dbReference type="SAM" id="MobiDB-lite"/>
    </source>
</evidence>
<sequence>MKPLSELKGGSDEWTTCSTPTQEKVFARLYAARHHQNHRPKSTSTSSSSTNVAEPSTTPPTSVDGDAYPFGSRSNREAESMENVTKPLFPLDAHQNIIFIYPSSVNTRNVHHMPVDPAHGLVFSSTVAAQGKRHYNFYYKDSVKPLYSYRRHPITPYAISQWVSVVFSWRAPLCLRVWCGSKSKRDTCMEEMLDILFRPSTRLIWLDIDLDLNSETAEHFISSTEITEHANSVIRVRLETTKCSTGAAFKLLTRIQGLPNVKELTYGYELNDPVSLHFRRGYLYSMLLWSKLNIIDVAGELDEINCIMLLSRCVQASSITLRSLVNRDENLNVVQNRTLALDFYSLCANIPPLKLSYRRSNAHTGETSFHTELPALKTLILVPSHFDTVDVLKHFSFPTLEKLGLDIVLSANSNSLNDLHALLLRSRAPLMELNLYDMFVGPQAIVKLLIAVFVGTLSAPMLERDTELHARRWIRRTAKNFNIHFLSVLEPGKRRESIPHEAIYRRHWKEELEVALADMPFKQWCETVIPNIYITATAYGPLIMNVGWGEKRSP</sequence>
<dbReference type="OrthoDB" id="10458478at2759"/>
<dbReference type="AlphaFoldDB" id="A0A8H8CP68"/>
<feature type="compositionally biased region" description="Basic residues" evidence="1">
    <location>
        <begin position="31"/>
        <end position="41"/>
    </location>
</feature>
<protein>
    <submittedName>
        <fullName evidence="2">Uncharacterized protein</fullName>
    </submittedName>
</protein>
<accession>A0A8H8CP68</accession>
<gene>
    <name evidence="2" type="ORF">JR316_003887</name>
</gene>
<dbReference type="EMBL" id="JAFIQS010000003">
    <property type="protein sequence ID" value="KAG5171799.1"/>
    <property type="molecule type" value="Genomic_DNA"/>
</dbReference>